<gene>
    <name evidence="1" type="ORF">BJ212DRAFT_1241382</name>
</gene>
<accession>A0A9P7DP63</accession>
<proteinExistence type="predicted"/>
<dbReference type="AlphaFoldDB" id="A0A9P7DP63"/>
<dbReference type="Proteomes" id="UP000807769">
    <property type="component" value="Unassembled WGS sequence"/>
</dbReference>
<name>A0A9P7DP63_9AGAM</name>
<organism evidence="1 2">
    <name type="scientific">Suillus subaureus</name>
    <dbReference type="NCBI Taxonomy" id="48587"/>
    <lineage>
        <taxon>Eukaryota</taxon>
        <taxon>Fungi</taxon>
        <taxon>Dikarya</taxon>
        <taxon>Basidiomycota</taxon>
        <taxon>Agaricomycotina</taxon>
        <taxon>Agaricomycetes</taxon>
        <taxon>Agaricomycetidae</taxon>
        <taxon>Boletales</taxon>
        <taxon>Suillineae</taxon>
        <taxon>Suillaceae</taxon>
        <taxon>Suillus</taxon>
    </lineage>
</organism>
<evidence type="ECO:0000313" key="2">
    <source>
        <dbReference type="Proteomes" id="UP000807769"/>
    </source>
</evidence>
<feature type="non-terminal residue" evidence="1">
    <location>
        <position position="1"/>
    </location>
</feature>
<dbReference type="OrthoDB" id="3234307at2759"/>
<keyword evidence="2" id="KW-1185">Reference proteome</keyword>
<reference evidence="1" key="1">
    <citation type="journal article" date="2020" name="New Phytol.">
        <title>Comparative genomics reveals dynamic genome evolution in host specialist ectomycorrhizal fungi.</title>
        <authorList>
            <person name="Lofgren L.A."/>
            <person name="Nguyen N.H."/>
            <person name="Vilgalys R."/>
            <person name="Ruytinx J."/>
            <person name="Liao H.L."/>
            <person name="Branco S."/>
            <person name="Kuo A."/>
            <person name="LaButti K."/>
            <person name="Lipzen A."/>
            <person name="Andreopoulos W."/>
            <person name="Pangilinan J."/>
            <person name="Riley R."/>
            <person name="Hundley H."/>
            <person name="Na H."/>
            <person name="Barry K."/>
            <person name="Grigoriev I.V."/>
            <person name="Stajich J.E."/>
            <person name="Kennedy P.G."/>
        </authorList>
    </citation>
    <scope>NUCLEOTIDE SEQUENCE</scope>
    <source>
        <strain evidence="1">MN1</strain>
    </source>
</reference>
<comment type="caution">
    <text evidence="1">The sequence shown here is derived from an EMBL/GenBank/DDBJ whole genome shotgun (WGS) entry which is preliminary data.</text>
</comment>
<evidence type="ECO:0000313" key="1">
    <source>
        <dbReference type="EMBL" id="KAG1799654.1"/>
    </source>
</evidence>
<sequence>DGSKWMVSEDWEDNTGLINDLLQISTNIKDSTALQLLERFTDEPVFREVVKAMLQIDRGTTVHNQKWNTRHRASQYLIKNGKLWKLQGGTAVRAHSKVECINREEAQAQAVKQHSTGSHWGWDMIKIALTDQIYSPKLDTSIMAAI</sequence>
<protein>
    <submittedName>
        <fullName evidence="1">Uncharacterized protein</fullName>
    </submittedName>
</protein>
<dbReference type="RefSeq" id="XP_041185774.1">
    <property type="nucleotide sequence ID" value="XM_041329594.1"/>
</dbReference>
<feature type="non-terminal residue" evidence="1">
    <location>
        <position position="146"/>
    </location>
</feature>
<dbReference type="EMBL" id="JABBWG010000133">
    <property type="protein sequence ID" value="KAG1799654.1"/>
    <property type="molecule type" value="Genomic_DNA"/>
</dbReference>
<dbReference type="GeneID" id="64623611"/>